<gene>
    <name evidence="8" type="primary">AP3B1</name>
    <name evidence="8" type="ORF">DNF11_3730</name>
</gene>
<evidence type="ECO:0000256" key="1">
    <source>
        <dbReference type="ARBA" id="ARBA00004308"/>
    </source>
</evidence>
<dbReference type="EMBL" id="CP033154">
    <property type="protein sequence ID" value="AYO44680.1"/>
    <property type="molecule type" value="Genomic_DNA"/>
</dbReference>
<dbReference type="VEuPathDB" id="FungiDB:DNF11_3730"/>
<evidence type="ECO:0000256" key="6">
    <source>
        <dbReference type="SAM" id="MobiDB-lite"/>
    </source>
</evidence>
<dbReference type="GO" id="GO:0030117">
    <property type="term" value="C:membrane coat"/>
    <property type="evidence" value="ECO:0007669"/>
    <property type="project" value="InterPro"/>
</dbReference>
<keyword evidence="4" id="KW-0653">Protein transport</keyword>
<accession>A0A3G2SA00</accession>
<dbReference type="GO" id="GO:0016192">
    <property type="term" value="P:vesicle-mediated transport"/>
    <property type="evidence" value="ECO:0007669"/>
    <property type="project" value="InterPro"/>
</dbReference>
<dbReference type="Proteomes" id="UP000269793">
    <property type="component" value="Chromosome VII"/>
</dbReference>
<evidence type="ECO:0000259" key="7">
    <source>
        <dbReference type="Pfam" id="PF01602"/>
    </source>
</evidence>
<dbReference type="OrthoDB" id="10254310at2759"/>
<evidence type="ECO:0000256" key="2">
    <source>
        <dbReference type="ARBA" id="ARBA00006613"/>
    </source>
</evidence>
<dbReference type="Pfam" id="PF01602">
    <property type="entry name" value="Adaptin_N"/>
    <property type="match status" value="1"/>
</dbReference>
<comment type="subcellular location">
    <subcellularLocation>
        <location evidence="1">Endomembrane system</location>
    </subcellularLocation>
</comment>
<feature type="domain" description="Clathrin/coatomer adaptor adaptin-like N-terminal" evidence="7">
    <location>
        <begin position="45"/>
        <end position="587"/>
    </location>
</feature>
<dbReference type="GO" id="GO:0006886">
    <property type="term" value="P:intracellular protein transport"/>
    <property type="evidence" value="ECO:0007669"/>
    <property type="project" value="InterPro"/>
</dbReference>
<evidence type="ECO:0000256" key="5">
    <source>
        <dbReference type="ARBA" id="ARBA00023136"/>
    </source>
</evidence>
<feature type="compositionally biased region" description="Acidic residues" evidence="6">
    <location>
        <begin position="743"/>
        <end position="755"/>
    </location>
</feature>
<evidence type="ECO:0000313" key="9">
    <source>
        <dbReference type="Proteomes" id="UP000269793"/>
    </source>
</evidence>
<sequence length="783" mass="86695">MSLSTLTSSRAWTYFSERGEDALHAVKGAIGGSGSGKYLDIRDDKLVQVRTKLESTQDVDRLDGMKSVVAMISKGRDATPYLASVFKLSSTTSLEVRKLVYLVVLRYAPLHPDLALLSINSFQRDLTDPNPLIRGMALRTLSGIQIDAVSEIVMLAVSKAVRDPHPYVRRIAAFALTKCYDLDEEYYNRIVGSFQVLLQDRSPSVLGAAMSVFKDICHDRWDLLHRHFRKLCLALGDMDEWSQPLCIHVLTRYARANISKPSDEHVDADLELLLTSLSTLAASMNPAVVMAVVHAYDALLPERVPMVFPALLRLLRASPDVAYLATRSALALARAEKVDMVPVMSSFYVRASDPAYLARSKLRVLVCVSPSSHASVLANELGAYAHAPSIPLALDSVTALGILARRHGEVSELCLQLLMDLAQEAAIPTLVLSRAIQIIKALVRVSSPSMAATIVTRFCLRLFVPLARRGRSLDAPKIRILTDPASRASVLWMLGQYAELKVTGTSLLVLLVPDILRCLVAHWQKEHIQVQCQALTLSAKAYAHLSSVSDAHIRMAITVLHYEILHRASQSLNADVRLRARFYSGLTRGLSDTDEELEAAPTEDIRAYLASHQKLDLLRLPGVRLRRTQVQHILGAHDKIQSDEDFALSNDIFPTIQLRGSHASQLPDWSNPHTLLPAIVRAPDTNSIQQQDTWMENQRSISSDMFSKNQTSPEFVVLRPSTPSVPSGATSSTANARYKDLDSFLDEESESEDDNESIHIDHPAPEDDEYMLDSSGTEYDEDD</sequence>
<dbReference type="STRING" id="425264.A0A3G2SA00"/>
<proteinExistence type="inferred from homology"/>
<dbReference type="Gene3D" id="1.25.10.10">
    <property type="entry name" value="Leucine-rich Repeat Variant"/>
    <property type="match status" value="1"/>
</dbReference>
<evidence type="ECO:0000256" key="3">
    <source>
        <dbReference type="ARBA" id="ARBA00022448"/>
    </source>
</evidence>
<name>A0A3G2SA00_MALR7</name>
<dbReference type="PANTHER" id="PTHR11134">
    <property type="entry name" value="ADAPTOR COMPLEX SUBUNIT BETA FAMILY MEMBER"/>
    <property type="match status" value="1"/>
</dbReference>
<reference evidence="8 9" key="1">
    <citation type="submission" date="2018-10" db="EMBL/GenBank/DDBJ databases">
        <title>Complete genome sequence of Malassezia restricta CBS 7877.</title>
        <authorList>
            <person name="Morand S.C."/>
            <person name="Bertignac M."/>
            <person name="Iltis A."/>
            <person name="Kolder I."/>
            <person name="Pirovano W."/>
            <person name="Jourdain R."/>
            <person name="Clavaud C."/>
        </authorList>
    </citation>
    <scope>NUCLEOTIDE SEQUENCE [LARGE SCALE GENOMIC DNA]</scope>
    <source>
        <strain evidence="8 9">CBS 7877</strain>
    </source>
</reference>
<keyword evidence="5" id="KW-0472">Membrane</keyword>
<evidence type="ECO:0000313" key="8">
    <source>
        <dbReference type="EMBL" id="AYO44680.1"/>
    </source>
</evidence>
<dbReference type="InterPro" id="IPR026739">
    <property type="entry name" value="AP_beta"/>
</dbReference>
<dbReference type="InterPro" id="IPR011989">
    <property type="entry name" value="ARM-like"/>
</dbReference>
<keyword evidence="9" id="KW-1185">Reference proteome</keyword>
<keyword evidence="3" id="KW-0813">Transport</keyword>
<dbReference type="InterPro" id="IPR016024">
    <property type="entry name" value="ARM-type_fold"/>
</dbReference>
<dbReference type="GO" id="GO:0012505">
    <property type="term" value="C:endomembrane system"/>
    <property type="evidence" value="ECO:0007669"/>
    <property type="project" value="UniProtKB-SubCell"/>
</dbReference>
<organism evidence="8 9">
    <name type="scientific">Malassezia restricta (strain ATCC 96810 / NBRC 103918 / CBS 7877)</name>
    <name type="common">Seborrheic dermatitis infection agent</name>
    <dbReference type="NCBI Taxonomy" id="425264"/>
    <lineage>
        <taxon>Eukaryota</taxon>
        <taxon>Fungi</taxon>
        <taxon>Dikarya</taxon>
        <taxon>Basidiomycota</taxon>
        <taxon>Ustilaginomycotina</taxon>
        <taxon>Malasseziomycetes</taxon>
        <taxon>Malasseziales</taxon>
        <taxon>Malasseziaceae</taxon>
        <taxon>Malassezia</taxon>
    </lineage>
</organism>
<feature type="region of interest" description="Disordered" evidence="6">
    <location>
        <begin position="715"/>
        <end position="783"/>
    </location>
</feature>
<dbReference type="AlphaFoldDB" id="A0A3G2SA00"/>
<feature type="compositionally biased region" description="Polar residues" evidence="6">
    <location>
        <begin position="721"/>
        <end position="735"/>
    </location>
</feature>
<feature type="compositionally biased region" description="Basic and acidic residues" evidence="6">
    <location>
        <begin position="756"/>
        <end position="765"/>
    </location>
</feature>
<comment type="similarity">
    <text evidence="2">Belongs to the adaptor complexes large subunit family.</text>
</comment>
<dbReference type="InterPro" id="IPR002553">
    <property type="entry name" value="Clathrin/coatomer_adapt-like_N"/>
</dbReference>
<protein>
    <submittedName>
        <fullName evidence="8">AP-3 complex subunit beta-1</fullName>
    </submittedName>
</protein>
<evidence type="ECO:0000256" key="4">
    <source>
        <dbReference type="ARBA" id="ARBA00022927"/>
    </source>
</evidence>
<dbReference type="SUPFAM" id="SSF48371">
    <property type="entry name" value="ARM repeat"/>
    <property type="match status" value="1"/>
</dbReference>